<feature type="domain" description="WDHD1/CFT4 second beta-propeller" evidence="7">
    <location>
        <begin position="454"/>
        <end position="828"/>
    </location>
</feature>
<dbReference type="InterPro" id="IPR057646">
    <property type="entry name" value="WD40_WDHD1_1st"/>
</dbReference>
<reference evidence="10 11" key="2">
    <citation type="submission" date="2018-11" db="EMBL/GenBank/DDBJ databases">
        <authorList>
            <consortium name="Pathogen Informatics"/>
        </authorList>
    </citation>
    <scope>NUCLEOTIDE SEQUENCE [LARGE SCALE GENOMIC DNA]</scope>
</reference>
<feature type="region of interest" description="Disordered" evidence="6">
    <location>
        <begin position="1032"/>
        <end position="1124"/>
    </location>
</feature>
<feature type="domain" description="WDHD1 first WD40" evidence="9">
    <location>
        <begin position="12"/>
        <end position="299"/>
    </location>
</feature>
<dbReference type="STRING" id="6216.A0A158QFG5"/>
<feature type="domain" description="WDHD1/CFT4 helical bundle" evidence="8">
    <location>
        <begin position="838"/>
        <end position="933"/>
    </location>
</feature>
<dbReference type="Pfam" id="PF12341">
    <property type="entry name" value="Mcl1_mid"/>
    <property type="match status" value="1"/>
</dbReference>
<feature type="region of interest" description="Disordered" evidence="6">
    <location>
        <begin position="368"/>
        <end position="402"/>
    </location>
</feature>
<dbReference type="SMART" id="SM00320">
    <property type="entry name" value="WD40"/>
    <property type="match status" value="4"/>
</dbReference>
<dbReference type="InterPro" id="IPR048591">
    <property type="entry name" value="WDHD1/CFT4_hel"/>
</dbReference>
<reference evidence="12" key="1">
    <citation type="submission" date="2016-04" db="UniProtKB">
        <authorList>
            <consortium name="WormBaseParasite"/>
        </authorList>
    </citation>
    <scope>IDENTIFICATION</scope>
</reference>
<feature type="region of interest" description="Disordered" evidence="6">
    <location>
        <begin position="940"/>
        <end position="1007"/>
    </location>
</feature>
<evidence type="ECO:0000259" key="8">
    <source>
        <dbReference type="Pfam" id="PF20946"/>
    </source>
</evidence>
<feature type="compositionally biased region" description="Basic and acidic residues" evidence="6">
    <location>
        <begin position="997"/>
        <end position="1006"/>
    </location>
</feature>
<dbReference type="InterPro" id="IPR015943">
    <property type="entry name" value="WD40/YVTN_repeat-like_dom_sf"/>
</dbReference>
<dbReference type="PROSITE" id="PS50294">
    <property type="entry name" value="WD_REPEATS_REGION"/>
    <property type="match status" value="1"/>
</dbReference>
<dbReference type="Pfam" id="PF20946">
    <property type="entry name" value="Ctf4_C"/>
    <property type="match status" value="1"/>
</dbReference>
<dbReference type="InterPro" id="IPR036322">
    <property type="entry name" value="WD40_repeat_dom_sf"/>
</dbReference>
<dbReference type="InterPro" id="IPR022100">
    <property type="entry name" value="WDHD1/CFT4_beta-prop_2nd"/>
</dbReference>
<dbReference type="GO" id="GO:0006261">
    <property type="term" value="P:DNA-templated DNA replication"/>
    <property type="evidence" value="ECO:0007669"/>
    <property type="project" value="TreeGrafter"/>
</dbReference>
<dbReference type="EMBL" id="UYSG01011149">
    <property type="protein sequence ID" value="VDL61137.1"/>
    <property type="molecule type" value="Genomic_DNA"/>
</dbReference>
<dbReference type="GO" id="GO:0006281">
    <property type="term" value="P:DNA repair"/>
    <property type="evidence" value="ECO:0007669"/>
    <property type="project" value="TreeGrafter"/>
</dbReference>
<feature type="compositionally biased region" description="Basic and acidic residues" evidence="6">
    <location>
        <begin position="1095"/>
        <end position="1104"/>
    </location>
</feature>
<keyword evidence="4" id="KW-0539">Nucleus</keyword>
<dbReference type="PANTHER" id="PTHR19932:SF10">
    <property type="entry name" value="WD REPEAT AND HMG-BOX DNA-BINDING PROTEIN 1"/>
    <property type="match status" value="1"/>
</dbReference>
<dbReference type="InterPro" id="IPR001680">
    <property type="entry name" value="WD40_rpt"/>
</dbReference>
<evidence type="ECO:0000256" key="5">
    <source>
        <dbReference type="PROSITE-ProRule" id="PRU00221"/>
    </source>
</evidence>
<evidence type="ECO:0000313" key="12">
    <source>
        <dbReference type="WBParaSite" id="HDID_0000882101-mRNA-1"/>
    </source>
</evidence>
<feature type="compositionally biased region" description="Acidic residues" evidence="6">
    <location>
        <begin position="951"/>
        <end position="996"/>
    </location>
</feature>
<accession>A0A158QFG5</accession>
<gene>
    <name evidence="10" type="ORF">HDID_LOCUS8819</name>
</gene>
<evidence type="ECO:0000313" key="10">
    <source>
        <dbReference type="EMBL" id="VDL61137.1"/>
    </source>
</evidence>
<evidence type="ECO:0000256" key="3">
    <source>
        <dbReference type="ARBA" id="ARBA00022737"/>
    </source>
</evidence>
<dbReference type="Proteomes" id="UP000274504">
    <property type="component" value="Unassembled WGS sequence"/>
</dbReference>
<dbReference type="PANTHER" id="PTHR19932">
    <property type="entry name" value="WD REPEAT AND HMG-BOX DNA BINDING PROTEIN"/>
    <property type="match status" value="1"/>
</dbReference>
<dbReference type="GO" id="GO:0043596">
    <property type="term" value="C:nuclear replication fork"/>
    <property type="evidence" value="ECO:0007669"/>
    <property type="project" value="TreeGrafter"/>
</dbReference>
<sequence length="1124" mass="124327">MSGVFNVFGSHHNSERTVVAFDFLNSRILTASTDGKIRVYADKDDPNPIESIVGEIVNCLLCKDENVIVGTESSNIYIQNIEEGLLDGIATRFTAGVNCLALNKDRSRLLAGSSDFTLKLVDLTGQENGSREVLIRGHDGPILSVDIDPLESFAASSSCDGTVRIWRLNDGSEVKKLFILPKFGDVELAASRCKLKFEPIQGKYLAIPVGNIVQVYSRSEWKLCRILEPTISGTITELEFSPNFAHLAGLNADGCLTIWNPEDWTVLTTITSNALSNVCCMIWPQMNTIFCTDIFGAVGYVDVDTRSLQKDPIDSEIFANTALTTEEITELFSNADSEVLEDLAQVAADQAREEKAKTAATTELPETEFHKKHHHQRIDFSGDGDIDNIRPEEDDDDDPNTVALSKIKSSFMKTLDISDEEEEEDDDAKSKQLEEVVAKSATLSQAIVVEKIRSFQPGSSPEGFRERFLVWNHVGVVIRFENEVEDGTTDASIEVEFHDTTFHHTIHLKTGDFTMADLSMTALMLASAGSTETPAEDSEEQAPNEADLSAIIVRPLGTGDLGSDTNSDWSARLPNGESCRSVCLVSGDSDGSHGLAVVATSTRLLRFFLQPSASGSGGILQLIQATPLGLPPISLPGKDIVTMASHPTLPILTVVIGWSNEDLYWRVYNLSTDQGAPKGWLLGRLSSTFYPLPISPSAHLSWLGFSDAGNLYTHDSVGFLRRLTHQGATDFHWIPTCDTRKCIKSRARSTDCFFVVGVTENVHQSLDGLKMNKNLLDDGEEYVDDNFQKAREDELGFGQVQAIYCKASRWPRPVPRPIVSTLPFRLPLCGVLQSDQGRLEENYLRTMMLDQRPFWGVPDEDLSENLKTDRLRSRRKTLLRLFALAAKLESDWAALALVDMMPDLATVRYAIRYAANVNRQGLAQKVGQIALEMEERVEQQQAMPQQVLAESAEESYENDEEESEQSGEENGDADDGDVAEILGDVDDDDNTNDENTEGDHFDHNTEDYSFDLPSDIVNSTLPLTQSLNTSRTMRFNPFRRNSNDELKQPIGGRGSCALDKLKPPSPKPLQTAKTNLPAQGRKSAATKTTNKPVSKPRETMKRPASDFPQRAAKRLSTFEFQQKK</sequence>
<evidence type="ECO:0000256" key="1">
    <source>
        <dbReference type="ARBA" id="ARBA00004123"/>
    </source>
</evidence>
<evidence type="ECO:0000259" key="7">
    <source>
        <dbReference type="Pfam" id="PF12341"/>
    </source>
</evidence>
<organism evidence="12">
    <name type="scientific">Hymenolepis diminuta</name>
    <name type="common">Rat tapeworm</name>
    <dbReference type="NCBI Taxonomy" id="6216"/>
    <lineage>
        <taxon>Eukaryota</taxon>
        <taxon>Metazoa</taxon>
        <taxon>Spiralia</taxon>
        <taxon>Lophotrochozoa</taxon>
        <taxon>Platyhelminthes</taxon>
        <taxon>Cestoda</taxon>
        <taxon>Eucestoda</taxon>
        <taxon>Cyclophyllidea</taxon>
        <taxon>Hymenolepididae</taxon>
        <taxon>Hymenolepis</taxon>
    </lineage>
</organism>
<comment type="subcellular location">
    <subcellularLocation>
        <location evidence="1">Nucleus</location>
    </subcellularLocation>
</comment>
<dbReference type="Gene3D" id="2.130.10.10">
    <property type="entry name" value="YVTN repeat-like/Quinoprotein amine dehydrogenase"/>
    <property type="match status" value="1"/>
</dbReference>
<evidence type="ECO:0000256" key="2">
    <source>
        <dbReference type="ARBA" id="ARBA00022574"/>
    </source>
</evidence>
<dbReference type="Pfam" id="PF24817">
    <property type="entry name" value="WD40_WDHD1_1st"/>
    <property type="match status" value="1"/>
</dbReference>
<dbReference type="OrthoDB" id="427368at2759"/>
<feature type="compositionally biased region" description="Acidic residues" evidence="6">
    <location>
        <begin position="382"/>
        <end position="399"/>
    </location>
</feature>
<keyword evidence="3" id="KW-0677">Repeat</keyword>
<protein>
    <submittedName>
        <fullName evidence="12">WD_REPEATS_REGION domain-containing protein</fullName>
    </submittedName>
</protein>
<dbReference type="AlphaFoldDB" id="A0A158QFG5"/>
<evidence type="ECO:0000256" key="6">
    <source>
        <dbReference type="SAM" id="MobiDB-lite"/>
    </source>
</evidence>
<feature type="repeat" description="WD" evidence="5">
    <location>
        <begin position="135"/>
        <end position="176"/>
    </location>
</feature>
<dbReference type="GO" id="GO:0003682">
    <property type="term" value="F:chromatin binding"/>
    <property type="evidence" value="ECO:0007669"/>
    <property type="project" value="TreeGrafter"/>
</dbReference>
<dbReference type="GO" id="GO:0000278">
    <property type="term" value="P:mitotic cell cycle"/>
    <property type="evidence" value="ECO:0007669"/>
    <property type="project" value="TreeGrafter"/>
</dbReference>
<evidence type="ECO:0000259" key="9">
    <source>
        <dbReference type="Pfam" id="PF24817"/>
    </source>
</evidence>
<dbReference type="WBParaSite" id="HDID_0000882101-mRNA-1">
    <property type="protein sequence ID" value="HDID_0000882101-mRNA-1"/>
    <property type="gene ID" value="HDID_0000882101"/>
</dbReference>
<dbReference type="PROSITE" id="PS50082">
    <property type="entry name" value="WD_REPEATS_2"/>
    <property type="match status" value="1"/>
</dbReference>
<dbReference type="SUPFAM" id="SSF50978">
    <property type="entry name" value="WD40 repeat-like"/>
    <property type="match status" value="1"/>
</dbReference>
<keyword evidence="2 5" id="KW-0853">WD repeat</keyword>
<name>A0A158QFG5_HYMDI</name>
<proteinExistence type="predicted"/>
<evidence type="ECO:0000313" key="11">
    <source>
        <dbReference type="Proteomes" id="UP000274504"/>
    </source>
</evidence>
<evidence type="ECO:0000256" key="4">
    <source>
        <dbReference type="ARBA" id="ARBA00023242"/>
    </source>
</evidence>